<comment type="caution">
    <text evidence="10">The sequence shown here is derived from an EMBL/GenBank/DDBJ whole genome shotgun (WGS) entry which is preliminary data.</text>
</comment>
<protein>
    <recommendedName>
        <fullName evidence="12">Adhesion G-protein coupled receptor G2-like</fullName>
    </recommendedName>
</protein>
<feature type="transmembrane region" description="Helical" evidence="7">
    <location>
        <begin position="551"/>
        <end position="572"/>
    </location>
</feature>
<feature type="transmembrane region" description="Helical" evidence="7">
    <location>
        <begin position="459"/>
        <end position="480"/>
    </location>
</feature>
<dbReference type="Gene3D" id="2.60.220.50">
    <property type="match status" value="1"/>
</dbReference>
<feature type="region of interest" description="Disordered" evidence="6">
    <location>
        <begin position="651"/>
        <end position="680"/>
    </location>
</feature>
<dbReference type="GO" id="GO:0016020">
    <property type="term" value="C:membrane"/>
    <property type="evidence" value="ECO:0007669"/>
    <property type="project" value="UniProtKB-SubCell"/>
</dbReference>
<keyword evidence="3 7" id="KW-1133">Transmembrane helix</keyword>
<evidence type="ECO:0000313" key="10">
    <source>
        <dbReference type="EMBL" id="KAL2081813.1"/>
    </source>
</evidence>
<evidence type="ECO:0000259" key="8">
    <source>
        <dbReference type="PROSITE" id="PS50221"/>
    </source>
</evidence>
<evidence type="ECO:0000256" key="4">
    <source>
        <dbReference type="ARBA" id="ARBA00023136"/>
    </source>
</evidence>
<dbReference type="PANTHER" id="PTHR12011:SF474">
    <property type="entry name" value="ADHESION G PROTEIN-COUPLED RECEPTOR G11-RELATED"/>
    <property type="match status" value="1"/>
</dbReference>
<evidence type="ECO:0000256" key="1">
    <source>
        <dbReference type="ARBA" id="ARBA00004141"/>
    </source>
</evidence>
<organism evidence="10 11">
    <name type="scientific">Coilia grayii</name>
    <name type="common">Gray's grenadier anchovy</name>
    <dbReference type="NCBI Taxonomy" id="363190"/>
    <lineage>
        <taxon>Eukaryota</taxon>
        <taxon>Metazoa</taxon>
        <taxon>Chordata</taxon>
        <taxon>Craniata</taxon>
        <taxon>Vertebrata</taxon>
        <taxon>Euteleostomi</taxon>
        <taxon>Actinopterygii</taxon>
        <taxon>Neopterygii</taxon>
        <taxon>Teleostei</taxon>
        <taxon>Clupei</taxon>
        <taxon>Clupeiformes</taxon>
        <taxon>Clupeoidei</taxon>
        <taxon>Engraulidae</taxon>
        <taxon>Coilinae</taxon>
        <taxon>Coilia</taxon>
    </lineage>
</organism>
<proteinExistence type="predicted"/>
<evidence type="ECO:0000256" key="7">
    <source>
        <dbReference type="SAM" id="Phobius"/>
    </source>
</evidence>
<dbReference type="SUPFAM" id="SSF81321">
    <property type="entry name" value="Family A G protein-coupled receptor-like"/>
    <property type="match status" value="1"/>
</dbReference>
<feature type="transmembrane region" description="Helical" evidence="7">
    <location>
        <begin position="501"/>
        <end position="520"/>
    </location>
</feature>
<sequence>MERNNWIIVAISATLMFFGTGYCIVREVRENCANITISDEGFGGIITYNSSCPNITSKHPAIEDSCIFVFDTGSDTMQHGERNYSLQSLGFWLENNTSSYFVRVTSEGKQFSFNINTTGNCSFLNTKALCSNAKKGPCKGVDDSFEYQIHLDDNEPTCVKCGSSSTEPPQLDLSKTNITTVDTQGGLKAAEAVKIVEQLSSLVELMGDKPTASVSIGEIKGVMVKPKSEDDLRKLSFGSIDSGLNIIQDHSIIDTMPMSVTVSEEAYKMSYQKQRNETIVGVFRFPNMAVGENLTALTDKVYAIEMGTHISNLSEPIQLKFNAEIPKGRNLSCQSWDGKGSEPNWTDAGCNTKLKERQVICECNHLTFFAVLMTAPDFTKDPIPSSDLSSLTYISYIGCGVSVFFLGIALFMFFCIRKAKASNGTHILLHLLMALFMLNVTFLTNEWIANLKSDIGCKIMAAIMHYAMLSSFSWFAVEAFHLCLQMTKYAAMSVPHYKLKLCIAGWVPPAIVVLAIFILGRYGELVISADDGAKSRMCWIVDSATHYVVNIGYYALVFLFTFTVFVVMLRWLCYFRSSKVTGSGAKQSGTRSGDVITIMGLCCTLGIAWSFAFFSHGPLRTPSFYIFSILNSLQGLFLFIYYYNTSKLIGDADTSSPSTSTTTTTTSKLGFHSPYENYGN</sequence>
<dbReference type="InterPro" id="IPR046338">
    <property type="entry name" value="GAIN_dom_sf"/>
</dbReference>
<dbReference type="SMART" id="SM00303">
    <property type="entry name" value="GPS"/>
    <property type="match status" value="1"/>
</dbReference>
<name>A0ABD1J795_9TELE</name>
<comment type="subcellular location">
    <subcellularLocation>
        <location evidence="1">Membrane</location>
        <topology evidence="1">Multi-pass membrane protein</topology>
    </subcellularLocation>
</comment>
<keyword evidence="2 7" id="KW-0812">Transmembrane</keyword>
<dbReference type="AlphaFoldDB" id="A0ABD1J795"/>
<dbReference type="InterPro" id="IPR000832">
    <property type="entry name" value="GPCR_2_secretin-like"/>
</dbReference>
<dbReference type="PANTHER" id="PTHR12011">
    <property type="entry name" value="ADHESION G-PROTEIN COUPLED RECEPTOR"/>
    <property type="match status" value="1"/>
</dbReference>
<evidence type="ECO:0000256" key="3">
    <source>
        <dbReference type="ARBA" id="ARBA00022989"/>
    </source>
</evidence>
<evidence type="ECO:0000313" key="11">
    <source>
        <dbReference type="Proteomes" id="UP001591681"/>
    </source>
</evidence>
<feature type="transmembrane region" description="Helical" evidence="7">
    <location>
        <begin position="624"/>
        <end position="643"/>
    </location>
</feature>
<evidence type="ECO:0000256" key="2">
    <source>
        <dbReference type="ARBA" id="ARBA00022692"/>
    </source>
</evidence>
<dbReference type="PRINTS" id="PR00249">
    <property type="entry name" value="GPCRSECRETIN"/>
</dbReference>
<feature type="transmembrane region" description="Helical" evidence="7">
    <location>
        <begin position="593"/>
        <end position="612"/>
    </location>
</feature>
<dbReference type="EMBL" id="JBHFQA010000019">
    <property type="protein sequence ID" value="KAL2081813.1"/>
    <property type="molecule type" value="Genomic_DNA"/>
</dbReference>
<evidence type="ECO:0000256" key="5">
    <source>
        <dbReference type="ARBA" id="ARBA00023157"/>
    </source>
</evidence>
<gene>
    <name evidence="10" type="ORF">ACEWY4_021631</name>
</gene>
<keyword evidence="4 7" id="KW-0472">Membrane</keyword>
<dbReference type="PROSITE" id="PS50261">
    <property type="entry name" value="G_PROTEIN_RECEP_F2_4"/>
    <property type="match status" value="1"/>
</dbReference>
<dbReference type="Pfam" id="PF00002">
    <property type="entry name" value="7tm_2"/>
    <property type="match status" value="1"/>
</dbReference>
<evidence type="ECO:0000259" key="9">
    <source>
        <dbReference type="PROSITE" id="PS50261"/>
    </source>
</evidence>
<dbReference type="PROSITE" id="PS50221">
    <property type="entry name" value="GAIN_B"/>
    <property type="match status" value="1"/>
</dbReference>
<keyword evidence="5" id="KW-1015">Disulfide bond</keyword>
<dbReference type="Pfam" id="PF01825">
    <property type="entry name" value="GPS"/>
    <property type="match status" value="1"/>
</dbReference>
<feature type="domain" description="GAIN-B" evidence="8">
    <location>
        <begin position="231"/>
        <end position="379"/>
    </location>
</feature>
<feature type="compositionally biased region" description="Low complexity" evidence="6">
    <location>
        <begin position="654"/>
        <end position="667"/>
    </location>
</feature>
<feature type="transmembrane region" description="Helical" evidence="7">
    <location>
        <begin position="393"/>
        <end position="415"/>
    </location>
</feature>
<dbReference type="InterPro" id="IPR017981">
    <property type="entry name" value="GPCR_2-like_7TM"/>
</dbReference>
<feature type="transmembrane region" description="Helical" evidence="7">
    <location>
        <begin position="427"/>
        <end position="447"/>
    </location>
</feature>
<feature type="domain" description="G-protein coupled receptors family 2 profile 2" evidence="9">
    <location>
        <begin position="391"/>
        <end position="646"/>
    </location>
</feature>
<dbReference type="Proteomes" id="UP001591681">
    <property type="component" value="Unassembled WGS sequence"/>
</dbReference>
<dbReference type="InterPro" id="IPR057244">
    <property type="entry name" value="GAIN_B"/>
</dbReference>
<evidence type="ECO:0008006" key="12">
    <source>
        <dbReference type="Google" id="ProtNLM"/>
    </source>
</evidence>
<evidence type="ECO:0000256" key="6">
    <source>
        <dbReference type="SAM" id="MobiDB-lite"/>
    </source>
</evidence>
<dbReference type="Gene3D" id="1.20.1070.10">
    <property type="entry name" value="Rhodopsin 7-helix transmembrane proteins"/>
    <property type="match status" value="1"/>
</dbReference>
<reference evidence="10 11" key="1">
    <citation type="submission" date="2024-09" db="EMBL/GenBank/DDBJ databases">
        <title>A chromosome-level genome assembly of Gray's grenadier anchovy, Coilia grayii.</title>
        <authorList>
            <person name="Fu Z."/>
        </authorList>
    </citation>
    <scope>NUCLEOTIDE SEQUENCE [LARGE SCALE GENOMIC DNA]</scope>
    <source>
        <strain evidence="10">G4</strain>
        <tissue evidence="10">Muscle</tissue>
    </source>
</reference>
<keyword evidence="11" id="KW-1185">Reference proteome</keyword>
<dbReference type="InterPro" id="IPR000203">
    <property type="entry name" value="GPS"/>
</dbReference>
<accession>A0ABD1J795</accession>